<accession>A0AB32W8T8</accession>
<evidence type="ECO:0000256" key="10">
    <source>
        <dbReference type="ARBA" id="ARBA00023034"/>
    </source>
</evidence>
<feature type="region of interest" description="Disordered" evidence="14">
    <location>
        <begin position="1"/>
        <end position="29"/>
    </location>
</feature>
<dbReference type="GeneID" id="18603522"/>
<dbReference type="Proteomes" id="UP000694886">
    <property type="component" value="Chromosome 4"/>
</dbReference>
<dbReference type="GO" id="GO:0070403">
    <property type="term" value="F:NAD+ binding"/>
    <property type="evidence" value="ECO:0007669"/>
    <property type="project" value="InterPro"/>
</dbReference>
<evidence type="ECO:0000256" key="4">
    <source>
        <dbReference type="ARBA" id="ARBA00007505"/>
    </source>
</evidence>
<feature type="transmembrane region" description="Helical" evidence="15">
    <location>
        <begin position="44"/>
        <end position="61"/>
    </location>
</feature>
<dbReference type="PANTHER" id="PTHR43078">
    <property type="entry name" value="UDP-GLUCURONIC ACID DECARBOXYLASE-RELATED"/>
    <property type="match status" value="1"/>
</dbReference>
<reference evidence="17" key="1">
    <citation type="journal article" date="1997" name="Nucleic Acids Res.">
        <title>tRNAscan-SE: a program for improved detection of transfer RNA genes in genomic sequence.</title>
        <authorList>
            <person name="Lowe T.M."/>
            <person name="Eddy S.R."/>
        </authorList>
    </citation>
    <scope>NUCLEOTIDE SEQUENCE [LARGE SCALE GENOMIC DNA]</scope>
    <source>
        <strain evidence="17">r\B97-61/B2</strain>
    </source>
</reference>
<keyword evidence="10" id="KW-0333">Golgi apparatus</keyword>
<keyword evidence="11 15" id="KW-0472">Membrane</keyword>
<dbReference type="GO" id="GO:0042732">
    <property type="term" value="P:D-xylose metabolic process"/>
    <property type="evidence" value="ECO:0007669"/>
    <property type="project" value="InterPro"/>
</dbReference>
<dbReference type="Gene3D" id="3.40.50.720">
    <property type="entry name" value="NAD(P)-binding Rossmann-like Domain"/>
    <property type="match status" value="2"/>
</dbReference>
<feature type="domain" description="NAD(P)-binding" evidence="16">
    <location>
        <begin position="121"/>
        <end position="414"/>
    </location>
</feature>
<protein>
    <recommendedName>
        <fullName evidence="5">UDP-glucuronate decarboxylase</fullName>
        <ecNumber evidence="5">4.1.1.35</ecNumber>
    </recommendedName>
</protein>
<dbReference type="InterPro" id="IPR044516">
    <property type="entry name" value="UXS-like"/>
</dbReference>
<evidence type="ECO:0000256" key="13">
    <source>
        <dbReference type="ARBA" id="ARBA00025005"/>
    </source>
</evidence>
<dbReference type="FunFam" id="3.40.50.720:FF:000073">
    <property type="entry name" value="UDP-glucuronic acid decarboxylase 2"/>
    <property type="match status" value="1"/>
</dbReference>
<dbReference type="CDD" id="cd05230">
    <property type="entry name" value="UGD_SDR_e"/>
    <property type="match status" value="1"/>
</dbReference>
<comment type="function">
    <text evidence="13">Catalyzes the NAD-dependent decarboxylation of UDP-glucuronic acid to UDP-xylose. Necessary for the biosynthesis of the core tetrasaccharide in glycosaminoglycan biosynthesis.</text>
</comment>
<evidence type="ECO:0000256" key="7">
    <source>
        <dbReference type="ARBA" id="ARBA00022793"/>
    </source>
</evidence>
<dbReference type="Gramene" id="Tc04v2_t023570.1">
    <property type="protein sequence ID" value="Tc04v2_p023570.1"/>
    <property type="gene ID" value="Tc04v2_g023570"/>
</dbReference>
<keyword evidence="7" id="KW-0210">Decarboxylase</keyword>
<evidence type="ECO:0000256" key="5">
    <source>
        <dbReference type="ARBA" id="ARBA00012290"/>
    </source>
</evidence>
<reference evidence="18" key="2">
    <citation type="submission" date="2025-08" db="UniProtKB">
        <authorList>
            <consortium name="RefSeq"/>
        </authorList>
    </citation>
    <scope>IDENTIFICATION</scope>
</reference>
<comment type="cofactor">
    <cofactor evidence="1">
        <name>NAD(+)</name>
        <dbReference type="ChEBI" id="CHEBI:57540"/>
    </cofactor>
</comment>
<evidence type="ECO:0000256" key="1">
    <source>
        <dbReference type="ARBA" id="ARBA00001911"/>
    </source>
</evidence>
<dbReference type="GO" id="GO:0032580">
    <property type="term" value="C:Golgi cisterna membrane"/>
    <property type="evidence" value="ECO:0007669"/>
    <property type="project" value="UniProtKB-SubCell"/>
</dbReference>
<organism evidence="17 18">
    <name type="scientific">Theobroma cacao</name>
    <name type="common">Cacao</name>
    <name type="synonym">Cocoa</name>
    <dbReference type="NCBI Taxonomy" id="3641"/>
    <lineage>
        <taxon>Eukaryota</taxon>
        <taxon>Viridiplantae</taxon>
        <taxon>Streptophyta</taxon>
        <taxon>Embryophyta</taxon>
        <taxon>Tracheophyta</taxon>
        <taxon>Spermatophyta</taxon>
        <taxon>Magnoliopsida</taxon>
        <taxon>eudicotyledons</taxon>
        <taxon>Gunneridae</taxon>
        <taxon>Pentapetalae</taxon>
        <taxon>rosids</taxon>
        <taxon>malvids</taxon>
        <taxon>Malvales</taxon>
        <taxon>Malvaceae</taxon>
        <taxon>Byttnerioideae</taxon>
        <taxon>Theobroma</taxon>
    </lineage>
</organism>
<keyword evidence="8 15" id="KW-1133">Transmembrane helix</keyword>
<dbReference type="AlphaFoldDB" id="A0AB32W8T8"/>
<evidence type="ECO:0000313" key="18">
    <source>
        <dbReference type="RefSeq" id="XP_017975430.1"/>
    </source>
</evidence>
<evidence type="ECO:0000256" key="15">
    <source>
        <dbReference type="SAM" id="Phobius"/>
    </source>
</evidence>
<gene>
    <name evidence="18" type="primary">LOC18603522</name>
</gene>
<comment type="subcellular location">
    <subcellularLocation>
        <location evidence="2">Golgi apparatus</location>
        <location evidence="2">Golgi stack membrane</location>
        <topology evidence="2">Single-pass type II membrane protein</topology>
    </subcellularLocation>
</comment>
<dbReference type="FunFam" id="3.40.50.720:FF:000044">
    <property type="entry name" value="UDP-glucuronic acid decarboxylase 1"/>
    <property type="match status" value="1"/>
</dbReference>
<keyword evidence="12" id="KW-0456">Lyase</keyword>
<evidence type="ECO:0000256" key="9">
    <source>
        <dbReference type="ARBA" id="ARBA00023027"/>
    </source>
</evidence>
<comment type="pathway">
    <text evidence="3">Nucleotide-sugar biosynthesis; UDP-alpha-D-xylose biosynthesis; UDP-alpha-D-xylose from UDP-alpha-D-glucuronate: step 1/1.</text>
</comment>
<dbReference type="SUPFAM" id="SSF51735">
    <property type="entry name" value="NAD(P)-binding Rossmann-fold domains"/>
    <property type="match status" value="1"/>
</dbReference>
<dbReference type="GO" id="GO:0048040">
    <property type="term" value="F:UDP-glucuronate decarboxylase activity"/>
    <property type="evidence" value="ECO:0007669"/>
    <property type="project" value="UniProtKB-EC"/>
</dbReference>
<dbReference type="EC" id="4.1.1.35" evidence="5"/>
<name>A0AB32W8T8_THECC</name>
<evidence type="ECO:0000256" key="11">
    <source>
        <dbReference type="ARBA" id="ARBA00023136"/>
    </source>
</evidence>
<evidence type="ECO:0000256" key="12">
    <source>
        <dbReference type="ARBA" id="ARBA00023239"/>
    </source>
</evidence>
<evidence type="ECO:0000256" key="6">
    <source>
        <dbReference type="ARBA" id="ARBA00022692"/>
    </source>
</evidence>
<keyword evidence="9" id="KW-0520">NAD</keyword>
<evidence type="ECO:0000313" key="17">
    <source>
        <dbReference type="Proteomes" id="UP000694886"/>
    </source>
</evidence>
<keyword evidence="6 15" id="KW-0812">Transmembrane</keyword>
<comment type="similarity">
    <text evidence="4">Belongs to the NAD(P)-dependent epimerase/dehydratase family. UDP-glucuronic acid decarboxylase subfamily.</text>
</comment>
<proteinExistence type="inferred from homology"/>
<dbReference type="InterPro" id="IPR036291">
    <property type="entry name" value="NAD(P)-bd_dom_sf"/>
</dbReference>
<dbReference type="Pfam" id="PF16363">
    <property type="entry name" value="GDP_Man_Dehyd"/>
    <property type="match status" value="1"/>
</dbReference>
<evidence type="ECO:0000256" key="14">
    <source>
        <dbReference type="SAM" id="MobiDB-lite"/>
    </source>
</evidence>
<dbReference type="RefSeq" id="XP_017975430.1">
    <property type="nucleotide sequence ID" value="XM_018119941.1"/>
</dbReference>
<dbReference type="InterPro" id="IPR016040">
    <property type="entry name" value="NAD(P)-bd_dom"/>
</dbReference>
<evidence type="ECO:0000256" key="8">
    <source>
        <dbReference type="ARBA" id="ARBA00022989"/>
    </source>
</evidence>
<dbReference type="PANTHER" id="PTHR43078:SF38">
    <property type="entry name" value="UDP-GLUCURONATE DECARBOXYLASE"/>
    <property type="match status" value="1"/>
</dbReference>
<evidence type="ECO:0000256" key="3">
    <source>
        <dbReference type="ARBA" id="ARBA00005100"/>
    </source>
</evidence>
<sequence length="436" mass="48599">MNSELIHRNQTTSTQPTPTPRGKPSNLVKNSTTPFRYMLQKQRFVFVLVGIAIAALFFNTFPISSPSQDPIHGVIPDPVLASESAHVTRRVLYEEHPEPLQRSNVAGKVPLGVKGKSLRILVTGGAGFVGSHLVDRLIGRGDSVIVVDNFFTGRKENLVHHFGNPRFELIRHDVVEPILLEVDQIYHLACPASPVHYKFNPVKTIKTNVVGTLNMLGLAKRVGARFLLTSTSEVYGDPLQHPQVETYWGNVNPIGVRSCYDEGKRTAETLTMDYHRGLGIEVRIARIFNTYGPRMCIDDGRVVSNFVAQALRKEPLTVYGDGKQTRSFQYVSDLVEGLMRLMEGDHVGPFNLGNPGEFTMLELAEVVQETIDPNAKIEFRPNTEDDPHKRKPDISKAKQLLGWEPTVSLRKGLPLMVSDFRQRIFGEQKMGGAAAE</sequence>
<dbReference type="KEGG" id="tcc:18603522"/>
<evidence type="ECO:0000259" key="16">
    <source>
        <dbReference type="Pfam" id="PF16363"/>
    </source>
</evidence>
<evidence type="ECO:0000256" key="2">
    <source>
        <dbReference type="ARBA" id="ARBA00004447"/>
    </source>
</evidence>